<evidence type="ECO:0000313" key="3">
    <source>
        <dbReference type="Proteomes" id="UP000317209"/>
    </source>
</evidence>
<dbReference type="Proteomes" id="UP000317209">
    <property type="component" value="Unassembled WGS sequence"/>
</dbReference>
<organism evidence="2 3">
    <name type="scientific">Microbacterium saperdae</name>
    <dbReference type="NCBI Taxonomy" id="69368"/>
    <lineage>
        <taxon>Bacteria</taxon>
        <taxon>Bacillati</taxon>
        <taxon>Actinomycetota</taxon>
        <taxon>Actinomycetes</taxon>
        <taxon>Micrococcales</taxon>
        <taxon>Microbacteriaceae</taxon>
        <taxon>Microbacterium</taxon>
    </lineage>
</organism>
<feature type="compositionally biased region" description="Basic and acidic residues" evidence="1">
    <location>
        <begin position="63"/>
        <end position="74"/>
    </location>
</feature>
<comment type="caution">
    <text evidence="2">The sequence shown here is derived from an EMBL/GenBank/DDBJ whole genome shotgun (WGS) entry which is preliminary data.</text>
</comment>
<reference evidence="2 3" key="1">
    <citation type="submission" date="2019-06" db="EMBL/GenBank/DDBJ databases">
        <title>Sequencing the genomes of 1000 actinobacteria strains.</title>
        <authorList>
            <person name="Klenk H.-P."/>
        </authorList>
    </citation>
    <scope>NUCLEOTIDE SEQUENCE [LARGE SCALE GENOMIC DNA]</scope>
    <source>
        <strain evidence="2 3">DSM 20169</strain>
    </source>
</reference>
<dbReference type="AlphaFoldDB" id="A0A543BMA5"/>
<keyword evidence="3" id="KW-1185">Reference proteome</keyword>
<dbReference type="EMBL" id="VFOX01000001">
    <property type="protein sequence ID" value="TQL85970.1"/>
    <property type="molecule type" value="Genomic_DNA"/>
</dbReference>
<dbReference type="OrthoDB" id="9978530at2"/>
<accession>A0A543BMA5</accession>
<protein>
    <submittedName>
        <fullName evidence="2">Uncharacterized protein</fullName>
    </submittedName>
</protein>
<proteinExistence type="predicted"/>
<sequence length="81" mass="8715">MHDDDIRATKAEVLRTAADEFRRAAAAGQAPESNLLAASLLEQRAARIEAGEDDHSQVSAADIHAEAHPEREQPEEGADVD</sequence>
<dbReference type="RefSeq" id="WP_141871873.1">
    <property type="nucleotide sequence ID" value="NZ_VFOX01000001.1"/>
</dbReference>
<feature type="compositionally biased region" description="Basic and acidic residues" evidence="1">
    <location>
        <begin position="47"/>
        <end position="56"/>
    </location>
</feature>
<evidence type="ECO:0000313" key="2">
    <source>
        <dbReference type="EMBL" id="TQL85970.1"/>
    </source>
</evidence>
<gene>
    <name evidence="2" type="ORF">FB560_1607</name>
</gene>
<evidence type="ECO:0000256" key="1">
    <source>
        <dbReference type="SAM" id="MobiDB-lite"/>
    </source>
</evidence>
<feature type="region of interest" description="Disordered" evidence="1">
    <location>
        <begin position="47"/>
        <end position="81"/>
    </location>
</feature>
<name>A0A543BMA5_9MICO</name>